<name>A0A0B6ZE39_9EUPU</name>
<dbReference type="EMBL" id="HACG01019953">
    <property type="protein sequence ID" value="CEK66818.1"/>
    <property type="molecule type" value="Transcribed_RNA"/>
</dbReference>
<gene>
    <name evidence="1" type="primary">ORF60288</name>
</gene>
<sequence length="50" mass="5464">MRSQSALFGATDGLLHECLLSLISSVPIIQACLLRLPRSTLDDWHARNSG</sequence>
<accession>A0A0B6ZE39</accession>
<dbReference type="PROSITE" id="PS51257">
    <property type="entry name" value="PROKAR_LIPOPROTEIN"/>
    <property type="match status" value="1"/>
</dbReference>
<evidence type="ECO:0000313" key="1">
    <source>
        <dbReference type="EMBL" id="CEK66818.1"/>
    </source>
</evidence>
<dbReference type="AlphaFoldDB" id="A0A0B6ZE39"/>
<protein>
    <submittedName>
        <fullName evidence="1">Uncharacterized protein</fullName>
    </submittedName>
</protein>
<reference evidence="1" key="1">
    <citation type="submission" date="2014-12" db="EMBL/GenBank/DDBJ databases">
        <title>Insight into the proteome of Arion vulgaris.</title>
        <authorList>
            <person name="Aradska J."/>
            <person name="Bulat T."/>
            <person name="Smidak R."/>
            <person name="Sarate P."/>
            <person name="Gangsoo J."/>
            <person name="Sialana F."/>
            <person name="Bilban M."/>
            <person name="Lubec G."/>
        </authorList>
    </citation>
    <scope>NUCLEOTIDE SEQUENCE</scope>
    <source>
        <tissue evidence="1">Skin</tissue>
    </source>
</reference>
<organism evidence="1">
    <name type="scientific">Arion vulgaris</name>
    <dbReference type="NCBI Taxonomy" id="1028688"/>
    <lineage>
        <taxon>Eukaryota</taxon>
        <taxon>Metazoa</taxon>
        <taxon>Spiralia</taxon>
        <taxon>Lophotrochozoa</taxon>
        <taxon>Mollusca</taxon>
        <taxon>Gastropoda</taxon>
        <taxon>Heterobranchia</taxon>
        <taxon>Euthyneura</taxon>
        <taxon>Panpulmonata</taxon>
        <taxon>Eupulmonata</taxon>
        <taxon>Stylommatophora</taxon>
        <taxon>Helicina</taxon>
        <taxon>Arionoidea</taxon>
        <taxon>Arionidae</taxon>
        <taxon>Arion</taxon>
    </lineage>
</organism>
<proteinExistence type="predicted"/>